<evidence type="ECO:0000313" key="3">
    <source>
        <dbReference type="Proteomes" id="UP000323439"/>
    </source>
</evidence>
<dbReference type="RefSeq" id="WP_188118057.1">
    <property type="nucleotide sequence ID" value="NZ_FMXB01000004.1"/>
</dbReference>
<dbReference type="OrthoDB" id="381322at2157"/>
<reference evidence="2 3" key="1">
    <citation type="submission" date="2016-10" db="EMBL/GenBank/DDBJ databases">
        <authorList>
            <person name="Varghese N."/>
            <person name="Submissions S."/>
        </authorList>
    </citation>
    <scope>NUCLEOTIDE SEQUENCE [LARGE SCALE GENOMIC DNA]</scope>
    <source>
        <strain evidence="2 3">DSM 16643</strain>
    </source>
</reference>
<dbReference type="AlphaFoldDB" id="A0A1G5VL60"/>
<evidence type="ECO:0000256" key="1">
    <source>
        <dbReference type="SAM" id="Phobius"/>
    </source>
</evidence>
<dbReference type="Proteomes" id="UP000323439">
    <property type="component" value="Unassembled WGS sequence"/>
</dbReference>
<keyword evidence="1" id="KW-1133">Transmembrane helix</keyword>
<keyword evidence="1" id="KW-0472">Membrane</keyword>
<keyword evidence="3" id="KW-1185">Reference proteome</keyword>
<feature type="transmembrane region" description="Helical" evidence="1">
    <location>
        <begin position="21"/>
        <end position="42"/>
    </location>
</feature>
<dbReference type="EMBL" id="FMXB01000004">
    <property type="protein sequence ID" value="SDA45795.1"/>
    <property type="molecule type" value="Genomic_DNA"/>
</dbReference>
<name>A0A1G5VL60_9EURY</name>
<evidence type="ECO:0000313" key="2">
    <source>
        <dbReference type="EMBL" id="SDA45795.1"/>
    </source>
</evidence>
<proteinExistence type="predicted"/>
<accession>A0A1G5VL60</accession>
<sequence length="50" mass="5665">MSLSKKMLRDIKINKTQFISIFLMAFLGIFAFCGVCGEYYGLEQTSSGFE</sequence>
<gene>
    <name evidence="2" type="ORF">SAMN02910315_00657</name>
</gene>
<organism evidence="2 3">
    <name type="scientific">Methanobrevibacter millerae</name>
    <dbReference type="NCBI Taxonomy" id="230361"/>
    <lineage>
        <taxon>Archaea</taxon>
        <taxon>Methanobacteriati</taxon>
        <taxon>Methanobacteriota</taxon>
        <taxon>Methanomada group</taxon>
        <taxon>Methanobacteria</taxon>
        <taxon>Methanobacteriales</taxon>
        <taxon>Methanobacteriaceae</taxon>
        <taxon>Methanobrevibacter</taxon>
    </lineage>
</organism>
<keyword evidence="1" id="KW-0812">Transmembrane</keyword>
<protein>
    <submittedName>
        <fullName evidence="2">Putative ABC transport system permease protein</fullName>
    </submittedName>
</protein>